<dbReference type="InterPro" id="IPR038187">
    <property type="entry name" value="NAC_A/B_dom_sf"/>
</dbReference>
<keyword evidence="9" id="KW-1185">Reference proteome</keyword>
<keyword evidence="6" id="KW-0175">Coiled coil</keyword>
<dbReference type="KEGG" id="tpie:A7C91_04930"/>
<dbReference type="GO" id="GO:0003723">
    <property type="term" value="F:RNA binding"/>
    <property type="evidence" value="ECO:0007669"/>
    <property type="project" value="UniProtKB-UniRule"/>
</dbReference>
<feature type="coiled-coil region" evidence="6">
    <location>
        <begin position="82"/>
        <end position="109"/>
    </location>
</feature>
<keyword evidence="1 4" id="KW-0813">Transport</keyword>
<feature type="domain" description="NAC-A/B" evidence="7">
    <location>
        <begin position="6"/>
        <end position="74"/>
    </location>
</feature>
<dbReference type="STRING" id="1712654.A7C91_04930"/>
<reference evidence="9" key="1">
    <citation type="journal article" date="2016" name="Syst. Appl. Microbiol.">
        <title>Thermococcus piezophilus sp. nov., a novel hyperthermophilic and piezophilic archaeon with a broad pressure range for growth, isolated from a deepest hydrothermal vent at the Mid-Cayman Rise.</title>
        <authorList>
            <person name="Dalmasso C."/>
            <person name="Oger P."/>
            <person name="Selva G."/>
            <person name="Courtine D."/>
            <person name="L'Haridon S."/>
            <person name="Garlaschelli A."/>
            <person name="Roussel E."/>
            <person name="Miyazaki J."/>
            <person name="Reveillaud J."/>
            <person name="Jebbar M."/>
            <person name="Takai K."/>
            <person name="Maignien L."/>
            <person name="Alain K."/>
        </authorList>
    </citation>
    <scope>NUCLEOTIDE SEQUENCE [LARGE SCALE GENOMIC DNA]</scope>
    <source>
        <strain evidence="9">CDGS</strain>
    </source>
</reference>
<dbReference type="SUPFAM" id="SSF46934">
    <property type="entry name" value="UBA-like"/>
    <property type="match status" value="1"/>
</dbReference>
<evidence type="ECO:0000256" key="5">
    <source>
        <dbReference type="NCBIfam" id="TIGR00264"/>
    </source>
</evidence>
<dbReference type="Gene3D" id="2.20.70.30">
    <property type="entry name" value="Nascent polypeptide-associated complex domain"/>
    <property type="match status" value="1"/>
</dbReference>
<dbReference type="PROSITE" id="PS51151">
    <property type="entry name" value="NAC_AB"/>
    <property type="match status" value="1"/>
</dbReference>
<dbReference type="InterPro" id="IPR005231">
    <property type="entry name" value="NAC_arc"/>
</dbReference>
<keyword evidence="2 4" id="KW-0694">RNA-binding</keyword>
<dbReference type="SMART" id="SM01407">
    <property type="entry name" value="NAC"/>
    <property type="match status" value="1"/>
</dbReference>
<dbReference type="AlphaFoldDB" id="A0A172WGL8"/>
<dbReference type="EMBL" id="CP015520">
    <property type="protein sequence ID" value="ANF22588.1"/>
    <property type="molecule type" value="Genomic_DNA"/>
</dbReference>
<evidence type="ECO:0000256" key="1">
    <source>
        <dbReference type="ARBA" id="ARBA00022448"/>
    </source>
</evidence>
<sequence length="113" mass="12660">MFPMGGMNPRQMKKLMRQMGIRMEELEGVKEVIIRLENKEIVIKEPVVTVITAQGEKSYQIIGPEEVKPIISISEDDIKLVMEQAGVDYETAKKALEEAEGDLAEAILKLTEG</sequence>
<dbReference type="NCBIfam" id="TIGR00264">
    <property type="entry name" value="archaeal-type nascent polypeptide-associated complex protein"/>
    <property type="match status" value="1"/>
</dbReference>
<comment type="subunit">
    <text evidence="4">Homodimer. Interacts with the ribosome. Binds ribosomal RNA.</text>
</comment>
<organism evidence="8 9">
    <name type="scientific">Thermococcus piezophilus</name>
    <dbReference type="NCBI Taxonomy" id="1712654"/>
    <lineage>
        <taxon>Archaea</taxon>
        <taxon>Methanobacteriati</taxon>
        <taxon>Methanobacteriota</taxon>
        <taxon>Thermococci</taxon>
        <taxon>Thermococcales</taxon>
        <taxon>Thermococcaceae</taxon>
        <taxon>Thermococcus</taxon>
    </lineage>
</organism>
<keyword evidence="3 4" id="KW-0653">Protein transport</keyword>
<accession>A0A172WGL8</accession>
<dbReference type="GO" id="GO:0015031">
    <property type="term" value="P:protein transport"/>
    <property type="evidence" value="ECO:0007669"/>
    <property type="project" value="UniProtKB-UniRule"/>
</dbReference>
<evidence type="ECO:0000256" key="3">
    <source>
        <dbReference type="ARBA" id="ARBA00022927"/>
    </source>
</evidence>
<evidence type="ECO:0000256" key="4">
    <source>
        <dbReference type="HAMAP-Rule" id="MF_00814"/>
    </source>
</evidence>
<name>A0A172WGL8_9EURY</name>
<dbReference type="InterPro" id="IPR044034">
    <property type="entry name" value="NAC-like_UBA"/>
</dbReference>
<proteinExistence type="inferred from homology"/>
<dbReference type="CDD" id="cd14359">
    <property type="entry name" value="UBA_AeNAC"/>
    <property type="match status" value="1"/>
</dbReference>
<evidence type="ECO:0000256" key="6">
    <source>
        <dbReference type="SAM" id="Coils"/>
    </source>
</evidence>
<dbReference type="Pfam" id="PF19026">
    <property type="entry name" value="UBA_HYPK"/>
    <property type="match status" value="1"/>
</dbReference>
<evidence type="ECO:0000313" key="8">
    <source>
        <dbReference type="EMBL" id="ANF22588.1"/>
    </source>
</evidence>
<dbReference type="Pfam" id="PF01849">
    <property type="entry name" value="NAC"/>
    <property type="match status" value="1"/>
</dbReference>
<evidence type="ECO:0000256" key="2">
    <source>
        <dbReference type="ARBA" id="ARBA00022884"/>
    </source>
</evidence>
<comment type="function">
    <text evidence="4">Contacts the emerging nascent chain on the ribosome.</text>
</comment>
<dbReference type="InterPro" id="IPR002715">
    <property type="entry name" value="Nas_poly-pep-assoc_cplx_dom"/>
</dbReference>
<dbReference type="HAMAP" id="MF_00814">
    <property type="entry name" value="NAC_arch"/>
    <property type="match status" value="1"/>
</dbReference>
<evidence type="ECO:0000313" key="9">
    <source>
        <dbReference type="Proteomes" id="UP000076969"/>
    </source>
</evidence>
<evidence type="ECO:0000259" key="7">
    <source>
        <dbReference type="PROSITE" id="PS51151"/>
    </source>
</evidence>
<gene>
    <name evidence="4" type="primary">nac</name>
    <name evidence="8" type="ORF">A7C91_04930</name>
</gene>
<comment type="similarity">
    <text evidence="4">Belongs to the NAC-alpha family.</text>
</comment>
<dbReference type="InterPro" id="IPR009060">
    <property type="entry name" value="UBA-like_sf"/>
</dbReference>
<protein>
    <recommendedName>
        <fullName evidence="4 5">Nascent polypeptide-associated complex protein</fullName>
    </recommendedName>
</protein>
<dbReference type="Proteomes" id="UP000076969">
    <property type="component" value="Chromosome"/>
</dbReference>
<dbReference type="Gene3D" id="1.10.8.10">
    <property type="entry name" value="DNA helicase RuvA subunit, C-terminal domain"/>
    <property type="match status" value="1"/>
</dbReference>